<dbReference type="EMBL" id="JAVHJL010000001">
    <property type="protein sequence ID" value="KAK6511453.1"/>
    <property type="molecule type" value="Genomic_DNA"/>
</dbReference>
<dbReference type="GO" id="GO:0006004">
    <property type="term" value="P:fucose metabolic process"/>
    <property type="evidence" value="ECO:0007669"/>
    <property type="project" value="UniProtKB-KW"/>
</dbReference>
<keyword evidence="1" id="KW-0808">Transferase</keyword>
<protein>
    <recommendedName>
        <fullName evidence="7">Alternative oxidase</fullName>
    </recommendedName>
</protein>
<keyword evidence="6" id="KW-1185">Reference proteome</keyword>
<gene>
    <name evidence="5" type="ORF">TWF481_000369</name>
</gene>
<keyword evidence="2" id="KW-0294">Fucose metabolism</keyword>
<dbReference type="CDD" id="cd11296">
    <property type="entry name" value="O-FucT_like"/>
    <property type="match status" value="1"/>
</dbReference>
<evidence type="ECO:0000313" key="6">
    <source>
        <dbReference type="Proteomes" id="UP001370758"/>
    </source>
</evidence>
<dbReference type="GO" id="GO:0016740">
    <property type="term" value="F:transferase activity"/>
    <property type="evidence" value="ECO:0007669"/>
    <property type="project" value="UniProtKB-KW"/>
</dbReference>
<keyword evidence="4" id="KW-0812">Transmembrane</keyword>
<proteinExistence type="predicted"/>
<evidence type="ECO:0000313" key="5">
    <source>
        <dbReference type="EMBL" id="KAK6511453.1"/>
    </source>
</evidence>
<sequence length="459" mass="51763">MLTKVLESIQNKSPRRSVHNLVLWTGITFVLVAASTYFLSQTRPSIDYFTHRESKSGESSNPLLTNEGIDQYILDHAYPRLGENINFAGLRKLCSSTKWQPHVYFTCTHNLGGLMNVRNMVLNCVRYAIAAGASGLVLPQIEARDPAALNHLKTGEYQDMSFLFDEVWFKKVMKENCEQMELFDSMEDISYSGYATMPDLINIQTLMGQPRGNRHGLLRNKKPWEFRTHFDEIIKSQKQKPAERSPVIVRLDDKTLFSFPPSFDSPALANCFGFILEFRLGLTALANVIVDRVHRTSSISGGNNQYVGLHLRSEKDAGKYWASWDELADTTISTASNNSIKFIYVASGDAEGVAKLVDKAEKAGIQVLDKWSILYDDEKEYLKPFRFDQQAIVDYLALMRSDRFVGSGQSSFSSHLILRREILANISLAKGEKAANTEGAPRDQLAGPGRLGYWDMDWA</sequence>
<keyword evidence="4" id="KW-0472">Membrane</keyword>
<evidence type="ECO:0000256" key="1">
    <source>
        <dbReference type="ARBA" id="ARBA00022679"/>
    </source>
</evidence>
<dbReference type="Gene3D" id="3.40.50.11350">
    <property type="match status" value="1"/>
</dbReference>
<evidence type="ECO:0000256" key="3">
    <source>
        <dbReference type="ARBA" id="ARBA00023277"/>
    </source>
</evidence>
<feature type="transmembrane region" description="Helical" evidence="4">
    <location>
        <begin position="21"/>
        <end position="39"/>
    </location>
</feature>
<dbReference type="InterPro" id="IPR019378">
    <property type="entry name" value="GDP-Fuc_O-FucTrfase"/>
</dbReference>
<keyword evidence="4" id="KW-1133">Transmembrane helix</keyword>
<organism evidence="5 6">
    <name type="scientific">Arthrobotrys musiformis</name>
    <dbReference type="NCBI Taxonomy" id="47236"/>
    <lineage>
        <taxon>Eukaryota</taxon>
        <taxon>Fungi</taxon>
        <taxon>Dikarya</taxon>
        <taxon>Ascomycota</taxon>
        <taxon>Pezizomycotina</taxon>
        <taxon>Orbiliomycetes</taxon>
        <taxon>Orbiliales</taxon>
        <taxon>Orbiliaceae</taxon>
        <taxon>Arthrobotrys</taxon>
    </lineage>
</organism>
<keyword evidence="3" id="KW-0119">Carbohydrate metabolism</keyword>
<evidence type="ECO:0008006" key="7">
    <source>
        <dbReference type="Google" id="ProtNLM"/>
    </source>
</evidence>
<dbReference type="Pfam" id="PF10250">
    <property type="entry name" value="O-FucT"/>
    <property type="match status" value="1"/>
</dbReference>
<comment type="caution">
    <text evidence="5">The sequence shown here is derived from an EMBL/GenBank/DDBJ whole genome shotgun (WGS) entry which is preliminary data.</text>
</comment>
<accession>A0AAV9WP75</accession>
<dbReference type="AlphaFoldDB" id="A0AAV9WP75"/>
<dbReference type="Proteomes" id="UP001370758">
    <property type="component" value="Unassembled WGS sequence"/>
</dbReference>
<evidence type="ECO:0000256" key="2">
    <source>
        <dbReference type="ARBA" id="ARBA00023253"/>
    </source>
</evidence>
<evidence type="ECO:0000256" key="4">
    <source>
        <dbReference type="SAM" id="Phobius"/>
    </source>
</evidence>
<reference evidence="5 6" key="1">
    <citation type="submission" date="2023-08" db="EMBL/GenBank/DDBJ databases">
        <authorList>
            <person name="Palmer J.M."/>
        </authorList>
    </citation>
    <scope>NUCLEOTIDE SEQUENCE [LARGE SCALE GENOMIC DNA]</scope>
    <source>
        <strain evidence="5 6">TWF481</strain>
    </source>
</reference>
<name>A0AAV9WP75_9PEZI</name>